<keyword evidence="2" id="KW-0472">Membrane</keyword>
<feature type="domain" description="DUF7577" evidence="3">
    <location>
        <begin position="66"/>
        <end position="90"/>
    </location>
</feature>
<name>A0A897MSQ4_9EURY</name>
<dbReference type="EMBL" id="CP064786">
    <property type="protein sequence ID" value="QSG01989.1"/>
    <property type="molecule type" value="Genomic_DNA"/>
</dbReference>
<dbReference type="RefSeq" id="WP_238479091.1">
    <property type="nucleotide sequence ID" value="NZ_CP064786.1"/>
</dbReference>
<feature type="transmembrane region" description="Helical" evidence="2">
    <location>
        <begin position="12"/>
        <end position="30"/>
    </location>
</feature>
<proteinExistence type="predicted"/>
<sequence>MISVETVPTWVLAYAGIFVLMHLLVGYYLYRRSDGLPVDKNTPAQTDPAVDATRSESGGDIDDEPVVHCGFCHTENEPEYRYCRNCVQELSSMVDTSISKGAPEERESL</sequence>
<evidence type="ECO:0000256" key="1">
    <source>
        <dbReference type="SAM" id="MobiDB-lite"/>
    </source>
</evidence>
<keyword evidence="2" id="KW-1133">Transmembrane helix</keyword>
<feature type="region of interest" description="Disordered" evidence="1">
    <location>
        <begin position="37"/>
        <end position="61"/>
    </location>
</feature>
<dbReference type="AlphaFoldDB" id="A0A897MSQ4"/>
<keyword evidence="5" id="KW-1185">Reference proteome</keyword>
<dbReference type="Pfam" id="PF24463">
    <property type="entry name" value="DUF7577"/>
    <property type="match status" value="1"/>
</dbReference>
<gene>
    <name evidence="4" type="ORF">AArcS_0765</name>
</gene>
<dbReference type="KEGG" id="hara:AArcS_0765"/>
<keyword evidence="2" id="KW-0812">Transmembrane</keyword>
<evidence type="ECO:0000259" key="3">
    <source>
        <dbReference type="Pfam" id="PF24463"/>
    </source>
</evidence>
<dbReference type="GeneID" id="70684149"/>
<dbReference type="Proteomes" id="UP000663586">
    <property type="component" value="Chromosome"/>
</dbReference>
<dbReference type="InterPro" id="IPR055999">
    <property type="entry name" value="DUF7577"/>
</dbReference>
<evidence type="ECO:0000256" key="2">
    <source>
        <dbReference type="SAM" id="Phobius"/>
    </source>
</evidence>
<reference evidence="4" key="1">
    <citation type="submission" date="2020-11" db="EMBL/GenBank/DDBJ databases">
        <title>Carbohydrate-dependent, anaerobic sulfur respiration: A novel catabolism in halophilic archaea.</title>
        <authorList>
            <person name="Sorokin D.Y."/>
            <person name="Messina E."/>
            <person name="Smedile F."/>
            <person name="La Cono V."/>
            <person name="Hallsworth J.E."/>
            <person name="Yakimov M.M."/>
        </authorList>
    </citation>
    <scope>NUCLEOTIDE SEQUENCE</scope>
    <source>
        <strain evidence="4">AArc-S</strain>
    </source>
</reference>
<organism evidence="4 5">
    <name type="scientific">Natranaeroarchaeum sulfidigenes</name>
    <dbReference type="NCBI Taxonomy" id="2784880"/>
    <lineage>
        <taxon>Archaea</taxon>
        <taxon>Methanobacteriati</taxon>
        <taxon>Methanobacteriota</taxon>
        <taxon>Stenosarchaea group</taxon>
        <taxon>Halobacteria</taxon>
        <taxon>Halobacteriales</taxon>
        <taxon>Natronoarchaeaceae</taxon>
        <taxon>Natranaeroarchaeum</taxon>
    </lineage>
</organism>
<protein>
    <submittedName>
        <fullName evidence="4">Zn finger protein</fullName>
    </submittedName>
</protein>
<evidence type="ECO:0000313" key="4">
    <source>
        <dbReference type="EMBL" id="QSG01989.1"/>
    </source>
</evidence>
<accession>A0A897MSQ4</accession>
<evidence type="ECO:0000313" key="5">
    <source>
        <dbReference type="Proteomes" id="UP000663586"/>
    </source>
</evidence>